<dbReference type="GO" id="GO:0006355">
    <property type="term" value="P:regulation of DNA-templated transcription"/>
    <property type="evidence" value="ECO:0007669"/>
    <property type="project" value="InterPro"/>
</dbReference>
<accession>A0A1X7DQZ3</accession>
<dbReference type="EMBL" id="FWZU01000003">
    <property type="protein sequence ID" value="SMF19930.1"/>
    <property type="molecule type" value="Genomic_DNA"/>
</dbReference>
<organism evidence="1 2">
    <name type="scientific">Desulfovibrio gilichinskyi</name>
    <dbReference type="NCBI Taxonomy" id="1519643"/>
    <lineage>
        <taxon>Bacteria</taxon>
        <taxon>Pseudomonadati</taxon>
        <taxon>Thermodesulfobacteriota</taxon>
        <taxon>Desulfovibrionia</taxon>
        <taxon>Desulfovibrionales</taxon>
        <taxon>Desulfovibrionaceae</taxon>
        <taxon>Desulfovibrio</taxon>
    </lineage>
</organism>
<dbReference type="STRING" id="1519643.SAMN06295933_2214"/>
<dbReference type="InterPro" id="IPR007337">
    <property type="entry name" value="RelB/DinJ"/>
</dbReference>
<proteinExistence type="predicted"/>
<dbReference type="Gene3D" id="6.20.450.20">
    <property type="match status" value="1"/>
</dbReference>
<evidence type="ECO:0000313" key="1">
    <source>
        <dbReference type="EMBL" id="SMF19930.1"/>
    </source>
</evidence>
<name>A0A1X7DQZ3_9BACT</name>
<dbReference type="InterPro" id="IPR013321">
    <property type="entry name" value="Arc_rbn_hlx_hlx"/>
</dbReference>
<keyword evidence="2" id="KW-1185">Reference proteome</keyword>
<dbReference type="Gene3D" id="1.10.1220.10">
    <property type="entry name" value="Met repressor-like"/>
    <property type="match status" value="1"/>
</dbReference>
<sequence length="99" mass="10695">MPSKSSMIHVRVDPVVKAEAAEALSGVGLSLSDAVRILLTRIAKEGGLPAGLTCNQEEHDRWFKAKVQAALEDTSPTIAHSQVMDEAEQLLATPYLKQK</sequence>
<reference evidence="2" key="1">
    <citation type="submission" date="2017-04" db="EMBL/GenBank/DDBJ databases">
        <authorList>
            <person name="Varghese N."/>
            <person name="Submissions S."/>
        </authorList>
    </citation>
    <scope>NUCLEOTIDE SEQUENCE [LARGE SCALE GENOMIC DNA]</scope>
    <source>
        <strain evidence="2">K3S</strain>
    </source>
</reference>
<dbReference type="Pfam" id="PF04221">
    <property type="entry name" value="RelB"/>
    <property type="match status" value="1"/>
</dbReference>
<dbReference type="NCBIfam" id="TIGR02384">
    <property type="entry name" value="RelB_DinJ"/>
    <property type="match status" value="1"/>
</dbReference>
<dbReference type="AlphaFoldDB" id="A0A1X7DQZ3"/>
<dbReference type="Proteomes" id="UP000192906">
    <property type="component" value="Unassembled WGS sequence"/>
</dbReference>
<dbReference type="RefSeq" id="WP_085102127.1">
    <property type="nucleotide sequence ID" value="NZ_FWZU01000003.1"/>
</dbReference>
<gene>
    <name evidence="1" type="ORF">SAMN06295933_2214</name>
</gene>
<dbReference type="OrthoDB" id="1666683at2"/>
<protein>
    <submittedName>
        <fullName evidence="1">DNA-damage-inducible protein J</fullName>
    </submittedName>
</protein>
<evidence type="ECO:0000313" key="2">
    <source>
        <dbReference type="Proteomes" id="UP000192906"/>
    </source>
</evidence>